<dbReference type="EMBL" id="JBEDUW010000002">
    <property type="protein sequence ID" value="KAK9944724.1"/>
    <property type="molecule type" value="Genomic_DNA"/>
</dbReference>
<organism evidence="1 2">
    <name type="scientific">Rubus argutus</name>
    <name type="common">Southern blackberry</name>
    <dbReference type="NCBI Taxonomy" id="59490"/>
    <lineage>
        <taxon>Eukaryota</taxon>
        <taxon>Viridiplantae</taxon>
        <taxon>Streptophyta</taxon>
        <taxon>Embryophyta</taxon>
        <taxon>Tracheophyta</taxon>
        <taxon>Spermatophyta</taxon>
        <taxon>Magnoliopsida</taxon>
        <taxon>eudicotyledons</taxon>
        <taxon>Gunneridae</taxon>
        <taxon>Pentapetalae</taxon>
        <taxon>rosids</taxon>
        <taxon>fabids</taxon>
        <taxon>Rosales</taxon>
        <taxon>Rosaceae</taxon>
        <taxon>Rosoideae</taxon>
        <taxon>Rosoideae incertae sedis</taxon>
        <taxon>Rubus</taxon>
    </lineage>
</organism>
<dbReference type="Gene3D" id="3.90.180.10">
    <property type="entry name" value="Medium-chain alcohol dehydrogenases, catalytic domain"/>
    <property type="match status" value="1"/>
</dbReference>
<keyword evidence="2" id="KW-1185">Reference proteome</keyword>
<dbReference type="InterPro" id="IPR052733">
    <property type="entry name" value="Chloroplast_QOR"/>
</dbReference>
<comment type="caution">
    <text evidence="1">The sequence shown here is derived from an EMBL/GenBank/DDBJ whole genome shotgun (WGS) entry which is preliminary data.</text>
</comment>
<protein>
    <submittedName>
        <fullName evidence="1">Uncharacterized protein</fullName>
    </submittedName>
</protein>
<evidence type="ECO:0000313" key="2">
    <source>
        <dbReference type="Proteomes" id="UP001457282"/>
    </source>
</evidence>
<evidence type="ECO:0000313" key="1">
    <source>
        <dbReference type="EMBL" id="KAK9944724.1"/>
    </source>
</evidence>
<accession>A0AAW1Y6V7</accession>
<dbReference type="Proteomes" id="UP001457282">
    <property type="component" value="Unassembled WGS sequence"/>
</dbReference>
<reference evidence="1 2" key="1">
    <citation type="journal article" date="2023" name="G3 (Bethesda)">
        <title>A chromosome-length genome assembly and annotation of blackberry (Rubus argutus, cv. 'Hillquist').</title>
        <authorList>
            <person name="Bruna T."/>
            <person name="Aryal R."/>
            <person name="Dudchenko O."/>
            <person name="Sargent D.J."/>
            <person name="Mead D."/>
            <person name="Buti M."/>
            <person name="Cavallini A."/>
            <person name="Hytonen T."/>
            <person name="Andres J."/>
            <person name="Pham M."/>
            <person name="Weisz D."/>
            <person name="Mascagni F."/>
            <person name="Usai G."/>
            <person name="Natali L."/>
            <person name="Bassil N."/>
            <person name="Fernandez G.E."/>
            <person name="Lomsadze A."/>
            <person name="Armour M."/>
            <person name="Olukolu B."/>
            <person name="Poorten T."/>
            <person name="Britton C."/>
            <person name="Davik J."/>
            <person name="Ashrafi H."/>
            <person name="Aiden E.L."/>
            <person name="Borodovsky M."/>
            <person name="Worthington M."/>
        </authorList>
    </citation>
    <scope>NUCLEOTIDE SEQUENCE [LARGE SCALE GENOMIC DNA]</scope>
    <source>
        <strain evidence="1">PI 553951</strain>
    </source>
</reference>
<gene>
    <name evidence="1" type="ORF">M0R45_010279</name>
</gene>
<proteinExistence type="predicted"/>
<name>A0AAW1Y6V7_RUBAR</name>
<dbReference type="AlphaFoldDB" id="A0AAW1Y6V7"/>
<sequence>MAKNSKKLTMAKKSKEENSWTCRFFSFSLLLVAEIHLLQEAAGATAGVLVKAENLDYLVKLMNEGKLKAVIDSKYPLSKAEEAWAKNIDVHAIGKIIVEP</sequence>
<dbReference type="PANTHER" id="PTHR44013">
    <property type="entry name" value="ZINC-TYPE ALCOHOL DEHYDROGENASE-LIKE PROTEIN C16A3.02C"/>
    <property type="match status" value="1"/>
</dbReference>
<dbReference type="Pfam" id="PF13602">
    <property type="entry name" value="ADH_zinc_N_2"/>
    <property type="match status" value="1"/>
</dbReference>
<dbReference type="PANTHER" id="PTHR44013:SF1">
    <property type="entry name" value="ZINC-TYPE ALCOHOL DEHYDROGENASE-LIKE PROTEIN C16A3.02C"/>
    <property type="match status" value="1"/>
</dbReference>